<keyword evidence="9" id="KW-0378">Hydrolase</keyword>
<name>G7ZD17_AZOL4</name>
<dbReference type="InterPro" id="IPR003439">
    <property type="entry name" value="ABC_transporter-like_ATP-bd"/>
</dbReference>
<dbReference type="GO" id="GO:0005524">
    <property type="term" value="F:ATP binding"/>
    <property type="evidence" value="ECO:0007669"/>
    <property type="project" value="UniProtKB-KW"/>
</dbReference>
<feature type="domain" description="ABC transporter" evidence="8">
    <location>
        <begin position="265"/>
        <end position="462"/>
    </location>
</feature>
<dbReference type="OrthoDB" id="9802264at2"/>
<evidence type="ECO:0000256" key="6">
    <source>
        <dbReference type="ARBA" id="ARBA00022840"/>
    </source>
</evidence>
<dbReference type="InterPro" id="IPR050388">
    <property type="entry name" value="ABC_Ni/Peptide_Import"/>
</dbReference>
<proteinExistence type="inferred from homology"/>
<sequence>MTVLLTVEDLTVVSTDAILRPTGLTLRAGRPLTILGQTGSGKSLLAQAIMGVLPDGLSAAGRVLLDGRDLLAMPMAERRALWGRTIGLLPQEPWLALDPTMRAGAQVAETHRLVAGLTAAEADAAARADLAHLGLADAFGKLPGELSGGMAQRVAFAAARAGRGRIVIADEPTKGLDADRRDDAVALLLREVEEGGGLLTITHDVAVARQLGGDVMVMREGEVVEQGPAEEVLRAPRSAYARDLLAAEPSSWPKLPPRPAGEPMLRARGLAKARGGKPLFDGLDLEIRAGEIVGVGGPSGCGKSTLGGLLLGLVAPDRGSVWRKPGIGRHRFQKLYQDPPAAFPPHGSLRQTLTDLVRLHRLDWSEVERLMDRLRLSPTLLDRRPREVSGGELQRLALLRVLLLDPVFLFADEPTSRLDLVTQQETVALLTGIARDRGCAVLLVSHDAGLLDRTADRRIALA</sequence>
<evidence type="ECO:0000313" key="10">
    <source>
        <dbReference type="Proteomes" id="UP000005667"/>
    </source>
</evidence>
<protein>
    <submittedName>
        <fullName evidence="9">ABC transporter, ATP-binding component</fullName>
        <ecNumber evidence="9">3.6.3.-</ecNumber>
    </submittedName>
</protein>
<keyword evidence="9" id="KW-0614">Plasmid</keyword>
<feature type="domain" description="ABC transporter" evidence="8">
    <location>
        <begin position="4"/>
        <end position="245"/>
    </location>
</feature>
<organism evidence="9 10">
    <name type="scientific">Azospirillum lipoferum (strain 4B)</name>
    <dbReference type="NCBI Taxonomy" id="862719"/>
    <lineage>
        <taxon>Bacteria</taxon>
        <taxon>Pseudomonadati</taxon>
        <taxon>Pseudomonadota</taxon>
        <taxon>Alphaproteobacteria</taxon>
        <taxon>Rhodospirillales</taxon>
        <taxon>Azospirillaceae</taxon>
        <taxon>Azospirillum</taxon>
    </lineage>
</organism>
<dbReference type="GO" id="GO:0016887">
    <property type="term" value="F:ATP hydrolysis activity"/>
    <property type="evidence" value="ECO:0007669"/>
    <property type="project" value="InterPro"/>
</dbReference>
<dbReference type="KEGG" id="ali:AZOLI_p20684"/>
<dbReference type="PROSITE" id="PS50893">
    <property type="entry name" value="ABC_TRANSPORTER_2"/>
    <property type="match status" value="2"/>
</dbReference>
<keyword evidence="10" id="KW-1185">Reference proteome</keyword>
<evidence type="ECO:0000256" key="7">
    <source>
        <dbReference type="ARBA" id="ARBA00023136"/>
    </source>
</evidence>
<keyword evidence="3" id="KW-0813">Transport</keyword>
<evidence type="ECO:0000313" key="9">
    <source>
        <dbReference type="EMBL" id="CBS89794.1"/>
    </source>
</evidence>
<dbReference type="PANTHER" id="PTHR43297:SF7">
    <property type="entry name" value="D,D-DIPEPTIDE TRANSPORT ATP-BINDING PROTEIN DDPD-RELATED"/>
    <property type="match status" value="1"/>
</dbReference>
<keyword evidence="6 9" id="KW-0067">ATP-binding</keyword>
<dbReference type="InterPro" id="IPR027417">
    <property type="entry name" value="P-loop_NTPase"/>
</dbReference>
<dbReference type="SUPFAM" id="SSF52540">
    <property type="entry name" value="P-loop containing nucleoside triphosphate hydrolases"/>
    <property type="match status" value="2"/>
</dbReference>
<dbReference type="AlphaFoldDB" id="G7ZD17"/>
<dbReference type="EC" id="3.6.3.-" evidence="9"/>
<keyword evidence="4" id="KW-1003">Cell membrane</keyword>
<keyword evidence="5" id="KW-0547">Nucleotide-binding</keyword>
<evidence type="ECO:0000256" key="3">
    <source>
        <dbReference type="ARBA" id="ARBA00022448"/>
    </source>
</evidence>
<accession>G7ZD17</accession>
<keyword evidence="7" id="KW-0472">Membrane</keyword>
<dbReference type="PROSITE" id="PS00211">
    <property type="entry name" value="ABC_TRANSPORTER_1"/>
    <property type="match status" value="1"/>
</dbReference>
<dbReference type="Pfam" id="PF00005">
    <property type="entry name" value="ABC_tran"/>
    <property type="match status" value="2"/>
</dbReference>
<dbReference type="InterPro" id="IPR017871">
    <property type="entry name" value="ABC_transporter-like_CS"/>
</dbReference>
<dbReference type="Proteomes" id="UP000005667">
    <property type="component" value="Plasmid AZO_p2"/>
</dbReference>
<gene>
    <name evidence="9" type="ordered locus">AZOLI_p20684</name>
</gene>
<dbReference type="PANTHER" id="PTHR43297">
    <property type="entry name" value="OLIGOPEPTIDE TRANSPORT ATP-BINDING PROTEIN APPD"/>
    <property type="match status" value="1"/>
</dbReference>
<evidence type="ECO:0000259" key="8">
    <source>
        <dbReference type="PROSITE" id="PS50893"/>
    </source>
</evidence>
<dbReference type="RefSeq" id="WP_014189208.1">
    <property type="nucleotide sequence ID" value="NC_016586.1"/>
</dbReference>
<reference evidence="10" key="1">
    <citation type="journal article" date="2011" name="PLoS Genet.">
        <title>Azospirillum genomes reveal transition of bacteria from aquatic to terrestrial environments.</title>
        <authorList>
            <person name="Wisniewski-Dye F."/>
            <person name="Borziak K."/>
            <person name="Khalsa-Moyers G."/>
            <person name="Alexandre G."/>
            <person name="Sukharnikov L.O."/>
            <person name="Wuichet K."/>
            <person name="Hurst G.B."/>
            <person name="McDonald W.H."/>
            <person name="Robertson J.S."/>
            <person name="Barbe V."/>
            <person name="Calteau A."/>
            <person name="Rouy Z."/>
            <person name="Mangenot S."/>
            <person name="Prigent-Combaret C."/>
            <person name="Normand P."/>
            <person name="Boyer M."/>
            <person name="Siguier P."/>
            <person name="Dessaux Y."/>
            <person name="Elmerich C."/>
            <person name="Condemine G."/>
            <person name="Krishnen G."/>
            <person name="Kennedy I."/>
            <person name="Paterson A.H."/>
            <person name="Gonzalez V."/>
            <person name="Mavingui P."/>
            <person name="Zhulin I.B."/>
        </authorList>
    </citation>
    <scope>NUCLEOTIDE SEQUENCE [LARGE SCALE GENOMIC DNA]</scope>
    <source>
        <strain evidence="10">4B</strain>
    </source>
</reference>
<comment type="subcellular location">
    <subcellularLocation>
        <location evidence="1">Cell inner membrane</location>
        <topology evidence="1">Peripheral membrane protein</topology>
    </subcellularLocation>
</comment>
<dbReference type="InterPro" id="IPR003593">
    <property type="entry name" value="AAA+_ATPase"/>
</dbReference>
<dbReference type="SMART" id="SM00382">
    <property type="entry name" value="AAA"/>
    <property type="match status" value="2"/>
</dbReference>
<dbReference type="EMBL" id="FQ311870">
    <property type="protein sequence ID" value="CBS89794.1"/>
    <property type="molecule type" value="Genomic_DNA"/>
</dbReference>
<dbReference type="GO" id="GO:0005886">
    <property type="term" value="C:plasma membrane"/>
    <property type="evidence" value="ECO:0007669"/>
    <property type="project" value="UniProtKB-SubCell"/>
</dbReference>
<geneLocation type="plasmid" evidence="9 10">
    <name>AZO_p2</name>
</geneLocation>
<evidence type="ECO:0000256" key="1">
    <source>
        <dbReference type="ARBA" id="ARBA00004417"/>
    </source>
</evidence>
<evidence type="ECO:0000256" key="4">
    <source>
        <dbReference type="ARBA" id="ARBA00022475"/>
    </source>
</evidence>
<evidence type="ECO:0000256" key="2">
    <source>
        <dbReference type="ARBA" id="ARBA00005417"/>
    </source>
</evidence>
<dbReference type="HOGENOM" id="CLU_000604_86_2_5"/>
<evidence type="ECO:0000256" key="5">
    <source>
        <dbReference type="ARBA" id="ARBA00022741"/>
    </source>
</evidence>
<comment type="similarity">
    <text evidence="2">Belongs to the ABC transporter superfamily.</text>
</comment>
<dbReference type="Gene3D" id="3.40.50.300">
    <property type="entry name" value="P-loop containing nucleotide triphosphate hydrolases"/>
    <property type="match status" value="2"/>
</dbReference>